<geneLocation type="plasmid" evidence="6 7">
    <name>pAMI1</name>
</geneLocation>
<dbReference type="HOGENOM" id="CLU_062618_7_1_5"/>
<dbReference type="AlphaFoldDB" id="S5XT65"/>
<dbReference type="InterPro" id="IPR014757">
    <property type="entry name" value="Tscrpt_reg_IclR_C"/>
</dbReference>
<dbReference type="EMBL" id="CP006651">
    <property type="protein sequence ID" value="AGT10669.1"/>
    <property type="molecule type" value="Genomic_DNA"/>
</dbReference>
<proteinExistence type="predicted"/>
<dbReference type="InterPro" id="IPR029016">
    <property type="entry name" value="GAF-like_dom_sf"/>
</dbReference>
<evidence type="ECO:0000256" key="2">
    <source>
        <dbReference type="ARBA" id="ARBA00023125"/>
    </source>
</evidence>
<dbReference type="Pfam" id="PF01614">
    <property type="entry name" value="IclR_C"/>
    <property type="match status" value="1"/>
</dbReference>
<dbReference type="Proteomes" id="UP000015480">
    <property type="component" value="Plasmid pAMI1"/>
</dbReference>
<sequence length="252" mass="27659">MRQRVETTVVKGLRVLEAMAQNPELCNLTALANECGISKSNAHRLLQTLEACGYVTRDAATRTYRPTLRQWEMGRRVYDRLSLPTVAGRHLAQLSQDTEETAHLSVFDQGQVLYIDKVDGPHAVRTYVSNGEREPAFCTSSGKAMLAWLPHEELLGVGEMIQKFTENTVGSLPELQAQLADVRARGYATTSGEYRLGVTSFARAIKTPSNKVIGAVGVAGPVERMSLSDPERYHDALARAVSLIETDLGFPA</sequence>
<name>S5XT65_PARAH</name>
<evidence type="ECO:0000259" key="5">
    <source>
        <dbReference type="PROSITE" id="PS51078"/>
    </source>
</evidence>
<keyword evidence="3" id="KW-0804">Transcription</keyword>
<dbReference type="SUPFAM" id="SSF55781">
    <property type="entry name" value="GAF domain-like"/>
    <property type="match status" value="1"/>
</dbReference>
<dbReference type="PROSITE" id="PS51077">
    <property type="entry name" value="HTH_ICLR"/>
    <property type="match status" value="1"/>
</dbReference>
<feature type="domain" description="IclR-ED" evidence="5">
    <location>
        <begin position="69"/>
        <end position="250"/>
    </location>
</feature>
<dbReference type="PROSITE" id="PS51078">
    <property type="entry name" value="ICLR_ED"/>
    <property type="match status" value="1"/>
</dbReference>
<dbReference type="CDD" id="cd00090">
    <property type="entry name" value="HTH_ARSR"/>
    <property type="match status" value="1"/>
</dbReference>
<feature type="domain" description="HTH iclR-type" evidence="4">
    <location>
        <begin position="6"/>
        <end position="68"/>
    </location>
</feature>
<dbReference type="PANTHER" id="PTHR30136:SF24">
    <property type="entry name" value="HTH-TYPE TRANSCRIPTIONAL REPRESSOR ALLR"/>
    <property type="match status" value="1"/>
</dbReference>
<dbReference type="InterPro" id="IPR011991">
    <property type="entry name" value="ArsR-like_HTH"/>
</dbReference>
<dbReference type="InterPro" id="IPR036388">
    <property type="entry name" value="WH-like_DNA-bd_sf"/>
</dbReference>
<evidence type="ECO:0000259" key="4">
    <source>
        <dbReference type="PROSITE" id="PS51077"/>
    </source>
</evidence>
<dbReference type="InterPro" id="IPR050707">
    <property type="entry name" value="HTH_MetabolicPath_Reg"/>
</dbReference>
<keyword evidence="6" id="KW-0614">Plasmid</keyword>
<dbReference type="SMART" id="SM00346">
    <property type="entry name" value="HTH_ICLR"/>
    <property type="match status" value="1"/>
</dbReference>
<dbReference type="SUPFAM" id="SSF46785">
    <property type="entry name" value="Winged helix' DNA-binding domain"/>
    <property type="match status" value="1"/>
</dbReference>
<dbReference type="PANTHER" id="PTHR30136">
    <property type="entry name" value="HELIX-TURN-HELIX TRANSCRIPTIONAL REGULATOR, ICLR FAMILY"/>
    <property type="match status" value="1"/>
</dbReference>
<dbReference type="InterPro" id="IPR036390">
    <property type="entry name" value="WH_DNA-bd_sf"/>
</dbReference>
<reference evidence="6 7" key="1">
    <citation type="journal article" date="2014" name="BMC Genomics">
        <title>Architecture and functions of a multipartite genome of the methylotrophic bacterium Paracoccus aminophilus JCM 7686, containing primary and secondary chromids.</title>
        <authorList>
            <person name="Dziewit L."/>
            <person name="Czarnecki J."/>
            <person name="Wibberg D."/>
            <person name="Radlinska M."/>
            <person name="Mrozek P."/>
            <person name="Szymczak M."/>
            <person name="Schluter A."/>
            <person name="Puhler A."/>
            <person name="Bartosik D."/>
        </authorList>
    </citation>
    <scope>NUCLEOTIDE SEQUENCE [LARGE SCALE GENOMIC DNA]</scope>
    <source>
        <strain evidence="6">JCM 7686</strain>
        <plasmid evidence="7">Plasmid pAMI1</plasmid>
    </source>
</reference>
<dbReference type="Pfam" id="PF09339">
    <property type="entry name" value="HTH_IclR"/>
    <property type="match status" value="1"/>
</dbReference>
<evidence type="ECO:0000256" key="1">
    <source>
        <dbReference type="ARBA" id="ARBA00023015"/>
    </source>
</evidence>
<dbReference type="InterPro" id="IPR005471">
    <property type="entry name" value="Tscrpt_reg_IclR_N"/>
</dbReference>
<keyword evidence="1" id="KW-0805">Transcription regulation</keyword>
<evidence type="ECO:0000256" key="3">
    <source>
        <dbReference type="ARBA" id="ARBA00023163"/>
    </source>
</evidence>
<dbReference type="FunFam" id="1.10.10.10:FF:000056">
    <property type="entry name" value="IclR family transcriptional regulator"/>
    <property type="match status" value="1"/>
</dbReference>
<accession>S5XT65</accession>
<dbReference type="Gene3D" id="3.30.450.40">
    <property type="match status" value="1"/>
</dbReference>
<dbReference type="GO" id="GO:0003700">
    <property type="term" value="F:DNA-binding transcription factor activity"/>
    <property type="evidence" value="ECO:0007669"/>
    <property type="project" value="TreeGrafter"/>
</dbReference>
<dbReference type="GO" id="GO:0045892">
    <property type="term" value="P:negative regulation of DNA-templated transcription"/>
    <property type="evidence" value="ECO:0007669"/>
    <property type="project" value="TreeGrafter"/>
</dbReference>
<keyword evidence="7" id="KW-1185">Reference proteome</keyword>
<evidence type="ECO:0000313" key="7">
    <source>
        <dbReference type="Proteomes" id="UP000015480"/>
    </source>
</evidence>
<dbReference type="Gene3D" id="1.10.10.10">
    <property type="entry name" value="Winged helix-like DNA-binding domain superfamily/Winged helix DNA-binding domain"/>
    <property type="match status" value="1"/>
</dbReference>
<dbReference type="GO" id="GO:0003677">
    <property type="term" value="F:DNA binding"/>
    <property type="evidence" value="ECO:0007669"/>
    <property type="project" value="UniProtKB-KW"/>
</dbReference>
<organism evidence="6 7">
    <name type="scientific">Paracoccus aminophilus JCM 7686</name>
    <dbReference type="NCBI Taxonomy" id="1367847"/>
    <lineage>
        <taxon>Bacteria</taxon>
        <taxon>Pseudomonadati</taxon>
        <taxon>Pseudomonadota</taxon>
        <taxon>Alphaproteobacteria</taxon>
        <taxon>Rhodobacterales</taxon>
        <taxon>Paracoccaceae</taxon>
        <taxon>Paracoccus</taxon>
    </lineage>
</organism>
<evidence type="ECO:0000313" key="6">
    <source>
        <dbReference type="EMBL" id="AGT10669.1"/>
    </source>
</evidence>
<dbReference type="KEGG" id="pami:JCM7686_pAMI1p083"/>
<dbReference type="PATRIC" id="fig|1367847.3.peg.3598"/>
<protein>
    <submittedName>
        <fullName evidence="6">Transcriptional regulator, IclR family</fullName>
    </submittedName>
</protein>
<gene>
    <name evidence="6" type="ORF">JCM7686_pAMI1p083</name>
</gene>
<keyword evidence="2" id="KW-0238">DNA-binding</keyword>